<sequence length="185" mass="21140">MKMTNADCEALDAELEAIALSGYRNPDGSKRKTRDPASDDRVSARMDEALADVDWIRNRCNQSRQHRQPSTVKDIIKCINEADFLSEHSRTTLCNMMDSGLHYHFDIGMHRNYHYCLKSDLISLDPLDHDVDWDDKREMMPESILGINMSRIEAWTDDRRKNNSSDESSSSNSSSVTLAEVARGR</sequence>
<comment type="caution">
    <text evidence="2">The sequence shown here is derived from an EMBL/GenBank/DDBJ whole genome shotgun (WGS) entry which is preliminary data.</text>
</comment>
<feature type="compositionally biased region" description="Low complexity" evidence="1">
    <location>
        <begin position="165"/>
        <end position="175"/>
    </location>
</feature>
<protein>
    <submittedName>
        <fullName evidence="2">Uncharacterized protein</fullName>
    </submittedName>
</protein>
<dbReference type="Proteomes" id="UP001199106">
    <property type="component" value="Unassembled WGS sequence"/>
</dbReference>
<gene>
    <name evidence="2" type="ORF">G6011_02577</name>
</gene>
<accession>A0AAD4FAG6</accession>
<evidence type="ECO:0000256" key="1">
    <source>
        <dbReference type="SAM" id="MobiDB-lite"/>
    </source>
</evidence>
<feature type="region of interest" description="Disordered" evidence="1">
    <location>
        <begin position="22"/>
        <end position="42"/>
    </location>
</feature>
<feature type="region of interest" description="Disordered" evidence="1">
    <location>
        <begin position="158"/>
        <end position="185"/>
    </location>
</feature>
<organism evidence="2 3">
    <name type="scientific">Alternaria panax</name>
    <dbReference type="NCBI Taxonomy" id="48097"/>
    <lineage>
        <taxon>Eukaryota</taxon>
        <taxon>Fungi</taxon>
        <taxon>Dikarya</taxon>
        <taxon>Ascomycota</taxon>
        <taxon>Pezizomycotina</taxon>
        <taxon>Dothideomycetes</taxon>
        <taxon>Pleosporomycetidae</taxon>
        <taxon>Pleosporales</taxon>
        <taxon>Pleosporineae</taxon>
        <taxon>Pleosporaceae</taxon>
        <taxon>Alternaria</taxon>
        <taxon>Alternaria sect. Panax</taxon>
    </lineage>
</organism>
<name>A0AAD4FAG6_9PLEO</name>
<proteinExistence type="predicted"/>
<evidence type="ECO:0000313" key="2">
    <source>
        <dbReference type="EMBL" id="KAG9186021.1"/>
    </source>
</evidence>
<dbReference type="EMBL" id="JAANER010000009">
    <property type="protein sequence ID" value="KAG9186021.1"/>
    <property type="molecule type" value="Genomic_DNA"/>
</dbReference>
<evidence type="ECO:0000313" key="3">
    <source>
        <dbReference type="Proteomes" id="UP001199106"/>
    </source>
</evidence>
<dbReference type="AlphaFoldDB" id="A0AAD4FAG6"/>
<reference evidence="2" key="1">
    <citation type="submission" date="2021-07" db="EMBL/GenBank/DDBJ databases">
        <title>Genome Resource of American Ginseng Black Spot Pathogen Alternaria panax.</title>
        <authorList>
            <person name="Qiu C."/>
            <person name="Wang W."/>
            <person name="Liu Z."/>
        </authorList>
    </citation>
    <scope>NUCLEOTIDE SEQUENCE</scope>
    <source>
        <strain evidence="2">BNCC115425</strain>
    </source>
</reference>
<keyword evidence="3" id="KW-1185">Reference proteome</keyword>
<feature type="compositionally biased region" description="Basic and acidic residues" evidence="1">
    <location>
        <begin position="27"/>
        <end position="42"/>
    </location>
</feature>